<dbReference type="InterPro" id="IPR033480">
    <property type="entry name" value="sCache_2"/>
</dbReference>
<evidence type="ECO:0000256" key="5">
    <source>
        <dbReference type="ARBA" id="ARBA00023136"/>
    </source>
</evidence>
<name>A0A318JIY0_9BURK</name>
<sequence length="158" mass="17222">MRRLFIKATLATLGFSLMTASLPTVASEKGSADEAVALVKRAAAYLKENGKEKAYAEFNNTSGQFVVKDLYVFVYNTNGDGINRAHGANPKMVGKNLLDLKDVDGTPIVTKFLNVANGKTGQGWVEYKWPNPTTKVLEPKSTYIERVGDVLIGCGIYK</sequence>
<evidence type="ECO:0000256" key="3">
    <source>
        <dbReference type="ARBA" id="ARBA00022692"/>
    </source>
</evidence>
<keyword evidence="5" id="KW-0472">Membrane</keyword>
<reference evidence="8 9" key="1">
    <citation type="submission" date="2018-05" db="EMBL/GenBank/DDBJ databases">
        <title>Genomic Encyclopedia of Type Strains, Phase IV (KMG-IV): sequencing the most valuable type-strain genomes for metagenomic binning, comparative biology and taxonomic classification.</title>
        <authorList>
            <person name="Goeker M."/>
        </authorList>
    </citation>
    <scope>NUCLEOTIDE SEQUENCE [LARGE SCALE GENOMIC DNA]</scope>
    <source>
        <strain evidence="8 9">DSM 19792</strain>
    </source>
</reference>
<gene>
    <name evidence="8" type="ORF">DFR42_10342</name>
</gene>
<dbReference type="RefSeq" id="WP_110255064.1">
    <property type="nucleotide sequence ID" value="NZ_QJKB01000003.1"/>
</dbReference>
<dbReference type="Pfam" id="PF17200">
    <property type="entry name" value="sCache_2"/>
    <property type="match status" value="1"/>
</dbReference>
<comment type="caution">
    <text evidence="8">The sequence shown here is derived from an EMBL/GenBank/DDBJ whole genome shotgun (WGS) entry which is preliminary data.</text>
</comment>
<dbReference type="GO" id="GO:0005886">
    <property type="term" value="C:plasma membrane"/>
    <property type="evidence" value="ECO:0007669"/>
    <property type="project" value="UniProtKB-SubCell"/>
</dbReference>
<feature type="chain" id="PRO_5016319664" evidence="6">
    <location>
        <begin position="27"/>
        <end position="158"/>
    </location>
</feature>
<evidence type="ECO:0000256" key="6">
    <source>
        <dbReference type="SAM" id="SignalP"/>
    </source>
</evidence>
<organism evidence="8 9">
    <name type="scientific">Undibacterium pigrum</name>
    <dbReference type="NCBI Taxonomy" id="401470"/>
    <lineage>
        <taxon>Bacteria</taxon>
        <taxon>Pseudomonadati</taxon>
        <taxon>Pseudomonadota</taxon>
        <taxon>Betaproteobacteria</taxon>
        <taxon>Burkholderiales</taxon>
        <taxon>Oxalobacteraceae</taxon>
        <taxon>Undibacterium</taxon>
    </lineage>
</organism>
<evidence type="ECO:0000256" key="2">
    <source>
        <dbReference type="ARBA" id="ARBA00022475"/>
    </source>
</evidence>
<keyword evidence="2" id="KW-1003">Cell membrane</keyword>
<dbReference type="AlphaFoldDB" id="A0A318JIY0"/>
<keyword evidence="6" id="KW-0732">Signal</keyword>
<dbReference type="SMART" id="SM01049">
    <property type="entry name" value="Cache_2"/>
    <property type="match status" value="1"/>
</dbReference>
<protein>
    <submittedName>
        <fullName evidence="8">Single cache domain-containing protein</fullName>
    </submittedName>
</protein>
<evidence type="ECO:0000313" key="8">
    <source>
        <dbReference type="EMBL" id="PXX43774.1"/>
    </source>
</evidence>
<feature type="signal peptide" evidence="6">
    <location>
        <begin position="1"/>
        <end position="26"/>
    </location>
</feature>
<keyword evidence="9" id="KW-1185">Reference proteome</keyword>
<evidence type="ECO:0000256" key="1">
    <source>
        <dbReference type="ARBA" id="ARBA00004651"/>
    </source>
</evidence>
<evidence type="ECO:0000313" key="9">
    <source>
        <dbReference type="Proteomes" id="UP000247792"/>
    </source>
</evidence>
<dbReference type="EMBL" id="QJKB01000003">
    <property type="protein sequence ID" value="PXX43774.1"/>
    <property type="molecule type" value="Genomic_DNA"/>
</dbReference>
<accession>A0A318JIY0</accession>
<comment type="subcellular location">
    <subcellularLocation>
        <location evidence="1">Cell membrane</location>
        <topology evidence="1">Multi-pass membrane protein</topology>
    </subcellularLocation>
</comment>
<evidence type="ECO:0000259" key="7">
    <source>
        <dbReference type="SMART" id="SM01049"/>
    </source>
</evidence>
<evidence type="ECO:0000256" key="4">
    <source>
        <dbReference type="ARBA" id="ARBA00022989"/>
    </source>
</evidence>
<feature type="domain" description="Single Cache" evidence="7">
    <location>
        <begin position="24"/>
        <end position="110"/>
    </location>
</feature>
<dbReference type="Gene3D" id="3.30.450.20">
    <property type="entry name" value="PAS domain"/>
    <property type="match status" value="1"/>
</dbReference>
<keyword evidence="3" id="KW-0812">Transmembrane</keyword>
<keyword evidence="4" id="KW-1133">Transmembrane helix</keyword>
<dbReference type="Proteomes" id="UP000247792">
    <property type="component" value="Unassembled WGS sequence"/>
</dbReference>
<dbReference type="OrthoDB" id="9178561at2"/>
<proteinExistence type="predicted"/>